<dbReference type="Pfam" id="PF05406">
    <property type="entry name" value="WGR"/>
    <property type="match status" value="1"/>
</dbReference>
<dbReference type="Proteomes" id="UP000186336">
    <property type="component" value="Chromosome"/>
</dbReference>
<proteinExistence type="predicted"/>
<dbReference type="OrthoDB" id="5801306at2"/>
<dbReference type="STRING" id="299262.BWR18_18270"/>
<dbReference type="InterPro" id="IPR008893">
    <property type="entry name" value="WGR_domain"/>
</dbReference>
<dbReference type="EMBL" id="CP019312">
    <property type="protein sequence ID" value="APX13411.1"/>
    <property type="molecule type" value="Genomic_DNA"/>
</dbReference>
<evidence type="ECO:0000259" key="1">
    <source>
        <dbReference type="Pfam" id="PF05406"/>
    </source>
</evidence>
<dbReference type="CDD" id="cd07996">
    <property type="entry name" value="WGR_MMR_like"/>
    <property type="match status" value="1"/>
</dbReference>
<keyword evidence="3" id="KW-1185">Reference proteome</keyword>
<dbReference type="RefSeq" id="WP_076629845.1">
    <property type="nucleotide sequence ID" value="NZ_CP019312.1"/>
</dbReference>
<evidence type="ECO:0000313" key="3">
    <source>
        <dbReference type="Proteomes" id="UP000186336"/>
    </source>
</evidence>
<feature type="domain" description="WGR" evidence="1">
    <location>
        <begin position="11"/>
        <end position="71"/>
    </location>
</feature>
<protein>
    <recommendedName>
        <fullName evidence="1">WGR domain-containing protein</fullName>
    </recommendedName>
</protein>
<sequence length="72" mass="8235">MVEALLYRSDDARFYRVEITLNLFAEASVVIEWGFKGGKPCRHITCHSDLRAASTAADRYRQRALNRGYARA</sequence>
<gene>
    <name evidence="2" type="ORF">BWR18_18270</name>
</gene>
<dbReference type="InterPro" id="IPR049809">
    <property type="entry name" value="YehF/YfeS-like_WGR"/>
</dbReference>
<accession>A0A1P8MZC7</accession>
<name>A0A1P8MZC7_9RHOB</name>
<dbReference type="KEGG" id="tom:BWR18_18270"/>
<evidence type="ECO:0000313" key="2">
    <source>
        <dbReference type="EMBL" id="APX13411.1"/>
    </source>
</evidence>
<dbReference type="AlphaFoldDB" id="A0A1P8MZC7"/>
<organism evidence="2 3">
    <name type="scientific">Tateyamaria omphalii</name>
    <dbReference type="NCBI Taxonomy" id="299262"/>
    <lineage>
        <taxon>Bacteria</taxon>
        <taxon>Pseudomonadati</taxon>
        <taxon>Pseudomonadota</taxon>
        <taxon>Alphaproteobacteria</taxon>
        <taxon>Rhodobacterales</taxon>
        <taxon>Roseobacteraceae</taxon>
        <taxon>Tateyamaria</taxon>
    </lineage>
</organism>
<reference evidence="2 3" key="1">
    <citation type="submission" date="2017-01" db="EMBL/GenBank/DDBJ databases">
        <title>Complete genome of Tateyamaria omphalii DOK1-4 isolated from seawater in Dokdo.</title>
        <authorList>
            <person name="Kim J.H."/>
            <person name="Chi W.-J."/>
        </authorList>
    </citation>
    <scope>NUCLEOTIDE SEQUENCE [LARGE SCALE GENOMIC DNA]</scope>
    <source>
        <strain evidence="2 3">DOK1-4</strain>
    </source>
</reference>